<accession>A0A1W1H948</accession>
<sequence length="62" mass="7422">MTKKKIVSQNPKTDPERQMAFESLPPHIKNSMDETEKELFLHAEEWPESMFKKLEEFIVSRE</sequence>
<proteinExistence type="predicted"/>
<dbReference type="Proteomes" id="UP000191931">
    <property type="component" value="Unassembled WGS sequence"/>
</dbReference>
<dbReference type="RefSeq" id="WP_080805622.1">
    <property type="nucleotide sequence ID" value="NZ_LT828551.1"/>
</dbReference>
<dbReference type="STRING" id="1246637.MTBBW1_1670017"/>
<evidence type="ECO:0000313" key="2">
    <source>
        <dbReference type="Proteomes" id="UP000191931"/>
    </source>
</evidence>
<organism evidence="1 2">
    <name type="scientific">Desulfamplus magnetovallimortis</name>
    <dbReference type="NCBI Taxonomy" id="1246637"/>
    <lineage>
        <taxon>Bacteria</taxon>
        <taxon>Pseudomonadati</taxon>
        <taxon>Thermodesulfobacteriota</taxon>
        <taxon>Desulfobacteria</taxon>
        <taxon>Desulfobacterales</taxon>
        <taxon>Desulfobacteraceae</taxon>
        <taxon>Desulfamplus</taxon>
    </lineage>
</organism>
<dbReference type="OrthoDB" id="5423054at2"/>
<evidence type="ECO:0000313" key="1">
    <source>
        <dbReference type="EMBL" id="SLM29001.1"/>
    </source>
</evidence>
<name>A0A1W1H948_9BACT</name>
<dbReference type="EMBL" id="FWEV01000076">
    <property type="protein sequence ID" value="SLM29001.1"/>
    <property type="molecule type" value="Genomic_DNA"/>
</dbReference>
<dbReference type="AlphaFoldDB" id="A0A1W1H948"/>
<protein>
    <submittedName>
        <fullName evidence="1">Uncharacterized protein</fullName>
    </submittedName>
</protein>
<gene>
    <name evidence="1" type="ORF">MTBBW1_1670017</name>
</gene>
<reference evidence="1 2" key="1">
    <citation type="submission" date="2017-03" db="EMBL/GenBank/DDBJ databases">
        <authorList>
            <person name="Afonso C.L."/>
            <person name="Miller P.J."/>
            <person name="Scott M.A."/>
            <person name="Spackman E."/>
            <person name="Goraichik I."/>
            <person name="Dimitrov K.M."/>
            <person name="Suarez D.L."/>
            <person name="Swayne D.E."/>
        </authorList>
    </citation>
    <scope>NUCLEOTIDE SEQUENCE [LARGE SCALE GENOMIC DNA]</scope>
    <source>
        <strain evidence="1">PRJEB14757</strain>
    </source>
</reference>
<keyword evidence="2" id="KW-1185">Reference proteome</keyword>